<feature type="region of interest" description="Disordered" evidence="6">
    <location>
        <begin position="82"/>
        <end position="103"/>
    </location>
</feature>
<comment type="catalytic activity">
    <reaction evidence="5">
        <text>Mg(2+)(in) = Mg(2+)(out)</text>
        <dbReference type="Rhea" id="RHEA:29827"/>
        <dbReference type="ChEBI" id="CHEBI:18420"/>
    </reaction>
</comment>
<dbReference type="Gene3D" id="1.20.5.1010">
    <property type="entry name" value="TRPM, tetramerisation domain"/>
    <property type="match status" value="1"/>
</dbReference>
<evidence type="ECO:0000313" key="11">
    <source>
        <dbReference type="Ensembl" id="ENSHHUP00000054115.1"/>
    </source>
</evidence>
<dbReference type="GO" id="GO:0005886">
    <property type="term" value="C:plasma membrane"/>
    <property type="evidence" value="ECO:0007669"/>
    <property type="project" value="TreeGrafter"/>
</dbReference>
<feature type="domain" description="Ion transport" evidence="8">
    <location>
        <begin position="366"/>
        <end position="604"/>
    </location>
</feature>
<feature type="transmembrane region" description="Helical" evidence="7">
    <location>
        <begin position="453"/>
        <end position="471"/>
    </location>
</feature>
<dbReference type="AlphaFoldDB" id="A0A4W5NXQ5"/>
<dbReference type="Pfam" id="PF25508">
    <property type="entry name" value="TRPM2"/>
    <property type="match status" value="1"/>
</dbReference>
<evidence type="ECO:0000259" key="8">
    <source>
        <dbReference type="Pfam" id="PF00520"/>
    </source>
</evidence>
<feature type="transmembrane region" description="Helical" evidence="7">
    <location>
        <begin position="356"/>
        <end position="375"/>
    </location>
</feature>
<evidence type="ECO:0000256" key="1">
    <source>
        <dbReference type="ARBA" id="ARBA00004141"/>
    </source>
</evidence>
<evidence type="ECO:0000256" key="7">
    <source>
        <dbReference type="SAM" id="Phobius"/>
    </source>
</evidence>
<dbReference type="STRING" id="62062.ENSHHUP00000054115"/>
<evidence type="ECO:0000256" key="6">
    <source>
        <dbReference type="SAM" id="MobiDB-lite"/>
    </source>
</evidence>
<accession>A0A4W5NXQ5</accession>
<sequence length="819" mass="95443">MICVGCFPFLSPPYAQLSWRSAVLSDQSLGPQGNLPPDYRISLIDIGLVIEYLMGGAYRCNYTRKRFRTLYHNLFGPKRVSGGPDDMPIRRSRQKTTRKREEEVDIDLDDPEINHFPFPFHELMVWAVLMKRQKMALFFWQHGEEAMAKALVACKLCKAMAHEASENDMVDDISQELNHNSREFGQLAVELLDQSYKQDEQMAMKLLTYELKNWSNATCLQLAVAAKHRDFIAHTCSQMLLTDMWMGRLRMRKNSGLKVILGLLLPPSILSLEFKNKDEMSYMPQDQDTYLQEKEEEEPEPAKEKEEEDMEFTAMLGKVSTEASRKKGVGEVQNRHRLIPMGRKIYEFYNAPIVKFWFHTMAYVAYLMLFNYIVLVKMDLWPSPQEWIVIAYIFTNGIEKMREILMSEPGKLLQKVKVWLQEYWNITDLMAILIFSVGMVLRLQEPPFMSYGRVIYCVNIIYWYIRLLDIFGVNKYLGPYVMMIGKMMIDMMYFVIIMLVVLMSFGVARQAILNPNEDPSWMLARNIFFMPYWMIYGEVFADQIDPPCGQNITADDGHVVTLPPCKTGAWIVPAIMACYLLVANILLVNLLIAVFNNTFFEVKSISNQVWKFQRYQLIMTFYERPILPPPLIIFSHMTMVLKHLCCRWRKHDDDERDYGLKLFITEDELKKVHDFEEQCIEEYFREKDDRFNSSNDERIRVTSERVENMAMRLEEVNEREHFMKASLQTVDIRLAQMEELIGRIAVALERVTGVERGEVNKARSRTSSDCTDSAYVLRQGDSFNSQEGNSYRLNEGAEAFYLVSSRIRSSNLSVTGTTL</sequence>
<feature type="region of interest" description="Disordered" evidence="6">
    <location>
        <begin position="288"/>
        <end position="308"/>
    </location>
</feature>
<proteinExistence type="predicted"/>
<protein>
    <submittedName>
        <fullName evidence="11">Transient receptor potential cation channel subfamily M member 3</fullName>
    </submittedName>
</protein>
<dbReference type="InterPro" id="IPR005821">
    <property type="entry name" value="Ion_trans_dom"/>
</dbReference>
<evidence type="ECO:0000256" key="2">
    <source>
        <dbReference type="ARBA" id="ARBA00022692"/>
    </source>
</evidence>
<evidence type="ECO:0000256" key="5">
    <source>
        <dbReference type="ARBA" id="ARBA00034269"/>
    </source>
</evidence>
<keyword evidence="3 7" id="KW-1133">Transmembrane helix</keyword>
<keyword evidence="2 7" id="KW-0812">Transmembrane</keyword>
<dbReference type="Pfam" id="PF16519">
    <property type="entry name" value="TRPM_tetra"/>
    <property type="match status" value="1"/>
</dbReference>
<dbReference type="InterPro" id="IPR037162">
    <property type="entry name" value="TRPM_tetra_sf"/>
</dbReference>
<evidence type="ECO:0000259" key="10">
    <source>
        <dbReference type="Pfam" id="PF25508"/>
    </source>
</evidence>
<reference evidence="11" key="2">
    <citation type="submission" date="2025-08" db="UniProtKB">
        <authorList>
            <consortium name="Ensembl"/>
        </authorList>
    </citation>
    <scope>IDENTIFICATION</scope>
</reference>
<evidence type="ECO:0000259" key="9">
    <source>
        <dbReference type="Pfam" id="PF16519"/>
    </source>
</evidence>
<comment type="subcellular location">
    <subcellularLocation>
        <location evidence="1">Membrane</location>
        <topology evidence="1">Multi-pass membrane protein</topology>
    </subcellularLocation>
</comment>
<dbReference type="InterPro" id="IPR050927">
    <property type="entry name" value="TRPM"/>
</dbReference>
<feature type="domain" description="TRPM tetramerisation" evidence="9">
    <location>
        <begin position="696"/>
        <end position="750"/>
    </location>
</feature>
<dbReference type="GeneTree" id="ENSGT00940000157366"/>
<reference evidence="12" key="1">
    <citation type="submission" date="2018-06" db="EMBL/GenBank/DDBJ databases">
        <title>Genome assembly of Danube salmon.</title>
        <authorList>
            <person name="Macqueen D.J."/>
            <person name="Gundappa M.K."/>
        </authorList>
    </citation>
    <scope>NUCLEOTIDE SEQUENCE [LARGE SCALE GENOMIC DNA]</scope>
</reference>
<dbReference type="InterPro" id="IPR057366">
    <property type="entry name" value="TRPM-like"/>
</dbReference>
<feature type="transmembrane region" description="Helical" evidence="7">
    <location>
        <begin position="423"/>
        <end position="441"/>
    </location>
</feature>
<keyword evidence="12" id="KW-1185">Reference proteome</keyword>
<dbReference type="GO" id="GO:0051262">
    <property type="term" value="P:protein tetramerization"/>
    <property type="evidence" value="ECO:0007669"/>
    <property type="project" value="InterPro"/>
</dbReference>
<evidence type="ECO:0000256" key="3">
    <source>
        <dbReference type="ARBA" id="ARBA00022989"/>
    </source>
</evidence>
<evidence type="ECO:0000256" key="4">
    <source>
        <dbReference type="ARBA" id="ARBA00023136"/>
    </source>
</evidence>
<evidence type="ECO:0000313" key="12">
    <source>
        <dbReference type="Proteomes" id="UP000314982"/>
    </source>
</evidence>
<dbReference type="GO" id="GO:0030001">
    <property type="term" value="P:metal ion transport"/>
    <property type="evidence" value="ECO:0007669"/>
    <property type="project" value="TreeGrafter"/>
</dbReference>
<dbReference type="PANTHER" id="PTHR13800:SF7">
    <property type="entry name" value="TRANSIENT RECEPTOR POTENTIAL CATION CHANNEL SUBFAMILY M MEMBER 3"/>
    <property type="match status" value="1"/>
</dbReference>
<dbReference type="Pfam" id="PF00520">
    <property type="entry name" value="Ion_trans"/>
    <property type="match status" value="1"/>
</dbReference>
<keyword evidence="4 7" id="KW-0472">Membrane</keyword>
<feature type="transmembrane region" description="Helical" evidence="7">
    <location>
        <begin position="570"/>
        <end position="595"/>
    </location>
</feature>
<feature type="domain" description="TRPM-like" evidence="10">
    <location>
        <begin position="95"/>
        <end position="234"/>
    </location>
</feature>
<dbReference type="InterPro" id="IPR032415">
    <property type="entry name" value="TRPM_tetra"/>
</dbReference>
<dbReference type="Ensembl" id="ENSHHUT00000055999.1">
    <property type="protein sequence ID" value="ENSHHUP00000054115.1"/>
    <property type="gene ID" value="ENSHHUG00000032464.1"/>
</dbReference>
<dbReference type="PANTHER" id="PTHR13800">
    <property type="entry name" value="TRANSIENT RECEPTOR POTENTIAL CATION CHANNEL, SUBFAMILY M, MEMBER 6"/>
    <property type="match status" value="1"/>
</dbReference>
<dbReference type="GO" id="GO:0005261">
    <property type="term" value="F:monoatomic cation channel activity"/>
    <property type="evidence" value="ECO:0007669"/>
    <property type="project" value="TreeGrafter"/>
</dbReference>
<organism evidence="11 12">
    <name type="scientific">Hucho hucho</name>
    <name type="common">huchen</name>
    <dbReference type="NCBI Taxonomy" id="62062"/>
    <lineage>
        <taxon>Eukaryota</taxon>
        <taxon>Metazoa</taxon>
        <taxon>Chordata</taxon>
        <taxon>Craniata</taxon>
        <taxon>Vertebrata</taxon>
        <taxon>Euteleostomi</taxon>
        <taxon>Actinopterygii</taxon>
        <taxon>Neopterygii</taxon>
        <taxon>Teleostei</taxon>
        <taxon>Protacanthopterygii</taxon>
        <taxon>Salmoniformes</taxon>
        <taxon>Salmonidae</taxon>
        <taxon>Salmoninae</taxon>
        <taxon>Hucho</taxon>
    </lineage>
</organism>
<dbReference type="Proteomes" id="UP000314982">
    <property type="component" value="Unassembled WGS sequence"/>
</dbReference>
<reference evidence="11" key="3">
    <citation type="submission" date="2025-09" db="UniProtKB">
        <authorList>
            <consortium name="Ensembl"/>
        </authorList>
    </citation>
    <scope>IDENTIFICATION</scope>
</reference>
<feature type="transmembrane region" description="Helical" evidence="7">
    <location>
        <begin position="492"/>
        <end position="512"/>
    </location>
</feature>
<name>A0A4W5NXQ5_9TELE</name>